<protein>
    <submittedName>
        <fullName evidence="4">Methyl-accepting chemotaxis sensory transducer</fullName>
    </submittedName>
</protein>
<dbReference type="GO" id="GO:0016020">
    <property type="term" value="C:membrane"/>
    <property type="evidence" value="ECO:0007669"/>
    <property type="project" value="InterPro"/>
</dbReference>
<gene>
    <name evidence="4" type="ORF">DPCES_3236</name>
</gene>
<accession>A0A098B2Q1</accession>
<evidence type="ECO:0000256" key="1">
    <source>
        <dbReference type="ARBA" id="ARBA00023224"/>
    </source>
</evidence>
<name>A0A098B2Q1_DESHA</name>
<evidence type="ECO:0000259" key="3">
    <source>
        <dbReference type="PROSITE" id="PS50111"/>
    </source>
</evidence>
<dbReference type="PANTHER" id="PTHR32089:SF112">
    <property type="entry name" value="LYSOZYME-LIKE PROTEIN-RELATED"/>
    <property type="match status" value="1"/>
</dbReference>
<organism evidence="4">
    <name type="scientific">Desulfitobacterium hafniense</name>
    <name type="common">Desulfitobacterium frappieri</name>
    <dbReference type="NCBI Taxonomy" id="49338"/>
    <lineage>
        <taxon>Bacteria</taxon>
        <taxon>Bacillati</taxon>
        <taxon>Bacillota</taxon>
        <taxon>Clostridia</taxon>
        <taxon>Eubacteriales</taxon>
        <taxon>Desulfitobacteriaceae</taxon>
        <taxon>Desulfitobacterium</taxon>
    </lineage>
</organism>
<dbReference type="Gene3D" id="1.10.287.950">
    <property type="entry name" value="Methyl-accepting chemotaxis protein"/>
    <property type="match status" value="1"/>
</dbReference>
<evidence type="ECO:0000313" key="4">
    <source>
        <dbReference type="EMBL" id="CDX03123.1"/>
    </source>
</evidence>
<dbReference type="SUPFAM" id="SSF58104">
    <property type="entry name" value="Methyl-accepting chemotaxis protein (MCP) signaling domain"/>
    <property type="match status" value="1"/>
</dbReference>
<sequence length="383" mass="41701">MIRLAELDSCKALAEVMADVFPGGIMFWWVDGNTVVWTKKSAAFGLDIVNIGDTLGDHYASMQAVREKRVLVNSVARENYGKRIVMITIPVLDEEDQPVGAFNIALPKLHPVAAAFGDFAPIMSEMFHEGALLYMSDLHSIAYRQASQKFDIPSVPLGYMLQKDDIAIKTIQTKEKQYVEIGSEKYGMPVSITNCPIFDEENPEEIVATLGVITPKKTAAQLRDISGNLADGFSSISAAMEELAASAMSIHSNEQVLHGNIQEIIALSEEINNVSLFIKEIADETKMLGLNAAIEAARAGEAGRGFGIVAEEIRKLSEQSKSTVPTIQKLTQSIKAKVEDASVKSKHSLHSSQEQAAATEEITASIEEITAMSEELNKISLTL</sequence>
<dbReference type="GO" id="GO:0007165">
    <property type="term" value="P:signal transduction"/>
    <property type="evidence" value="ECO:0007669"/>
    <property type="project" value="UniProtKB-KW"/>
</dbReference>
<dbReference type="Pfam" id="PF00015">
    <property type="entry name" value="MCPsignal"/>
    <property type="match status" value="1"/>
</dbReference>
<dbReference type="PANTHER" id="PTHR32089">
    <property type="entry name" value="METHYL-ACCEPTING CHEMOTAXIS PROTEIN MCPB"/>
    <property type="match status" value="1"/>
</dbReference>
<dbReference type="EMBL" id="LK996017">
    <property type="protein sequence ID" value="CDX03123.1"/>
    <property type="molecule type" value="Genomic_DNA"/>
</dbReference>
<feature type="domain" description="Methyl-accepting transducer" evidence="3">
    <location>
        <begin position="261"/>
        <end position="383"/>
    </location>
</feature>
<dbReference type="AlphaFoldDB" id="A0A098B2Q1"/>
<dbReference type="RefSeq" id="WP_208925893.1">
    <property type="nucleotide sequence ID" value="NZ_LK996017.1"/>
</dbReference>
<dbReference type="InterPro" id="IPR004089">
    <property type="entry name" value="MCPsignal_dom"/>
</dbReference>
<reference evidence="4" key="1">
    <citation type="submission" date="2014-07" db="EMBL/GenBank/DDBJ databases">
        <authorList>
            <person name="Hornung V.Bastian."/>
        </authorList>
    </citation>
    <scope>NUCLEOTIDE SEQUENCE</scope>
    <source>
        <strain evidence="4">PCE-S</strain>
    </source>
</reference>
<dbReference type="SMART" id="SM00283">
    <property type="entry name" value="MA"/>
    <property type="match status" value="1"/>
</dbReference>
<dbReference type="PATRIC" id="fig|49338.4.peg.3485"/>
<dbReference type="PROSITE" id="PS50111">
    <property type="entry name" value="CHEMOTAXIS_TRANSDUC_2"/>
    <property type="match status" value="1"/>
</dbReference>
<evidence type="ECO:0000256" key="2">
    <source>
        <dbReference type="PROSITE-ProRule" id="PRU00284"/>
    </source>
</evidence>
<keyword evidence="1 2" id="KW-0807">Transducer</keyword>
<proteinExistence type="predicted"/>